<dbReference type="InterPro" id="IPR026960">
    <property type="entry name" value="RVT-Znf"/>
</dbReference>
<name>A0AAV0GHF5_9ASTE</name>
<evidence type="ECO:0000256" key="1">
    <source>
        <dbReference type="SAM" id="SignalP"/>
    </source>
</evidence>
<feature type="chain" id="PRO_5043505225" description="Reverse transcriptase zinc-binding domain-containing protein" evidence="1">
    <location>
        <begin position="16"/>
        <end position="666"/>
    </location>
</feature>
<dbReference type="PANTHER" id="PTHR33116">
    <property type="entry name" value="REVERSE TRANSCRIPTASE ZINC-BINDING DOMAIN-CONTAINING PROTEIN-RELATED-RELATED"/>
    <property type="match status" value="1"/>
</dbReference>
<evidence type="ECO:0000259" key="2">
    <source>
        <dbReference type="Pfam" id="PF13966"/>
    </source>
</evidence>
<evidence type="ECO:0000313" key="3">
    <source>
        <dbReference type="EMBL" id="CAH9146737.1"/>
    </source>
</evidence>
<sequence length="666" mass="77777">MIWLSFLMLAKNAINLQMTITDYELFSGQLISKDKSFYLISKYAKFYSCNLVNHIFHINKGSFPFTYLGANIHVGRTLNVHFDHILAKFDNKLAGWKHKLLSTGGRMILINHVLNSLPLYHMAVCPIPKSIFHKMERRLTDFLWDRNNDHKKHVWRRWSKCCFPILENGLGFRSLPHIQKTFFLKLLWKLANGKGLWATWVNFLNGTARSVMHNSLESVRSVFDINCCIQVNNGCSSFWFDSWCDLGPLYQFQNHLLDDLKHLTVFEAMHNNSLIPAIQNCLPNYIITKITDLNISFNDTKDAHIWKPNSNGIFSFNSAYDVMRPKMTLNLSAKYVWNSCTPPKNSFFLWRLNNHLLPFEDKLTTFGIHRPFKCPFCNSPDTIDHCFLHCNFAMTIWHHFEICFGFHPNKTGTFSNYITKWYLDFKSTINDFNHTLPKIITWHLWKARNKLLYDNNKANTPKAIKAIRTDIYAMSVAKPFTTNNPSVLFNIHYIPTKHTVKRHALKIWTKPPDSYFKVNLASRNITPQLIRSTAIVRNSIGSYMGHATHVVHHVNTTDATYDALDYIIPLLRKFNTLNFIFEVEDSNVYEGLQGISIQHWTYWSQFRNIRRKLGSYNWTITHVNPTINKAADFLAYCCMSIKTNTHHFNHFVGILKFDATNFPYIT</sequence>
<dbReference type="Pfam" id="PF13966">
    <property type="entry name" value="zf-RVT"/>
    <property type="match status" value="1"/>
</dbReference>
<comment type="caution">
    <text evidence="3">The sequence shown here is derived from an EMBL/GenBank/DDBJ whole genome shotgun (WGS) entry which is preliminary data.</text>
</comment>
<dbReference type="Proteomes" id="UP001152523">
    <property type="component" value="Unassembled WGS sequence"/>
</dbReference>
<dbReference type="AlphaFoldDB" id="A0AAV0GHF5"/>
<keyword evidence="1" id="KW-0732">Signal</keyword>
<protein>
    <recommendedName>
        <fullName evidence="2">Reverse transcriptase zinc-binding domain-containing protein</fullName>
    </recommendedName>
</protein>
<gene>
    <name evidence="3" type="ORF">CEPIT_LOCUS43215</name>
</gene>
<organism evidence="3 4">
    <name type="scientific">Cuscuta epithymum</name>
    <dbReference type="NCBI Taxonomy" id="186058"/>
    <lineage>
        <taxon>Eukaryota</taxon>
        <taxon>Viridiplantae</taxon>
        <taxon>Streptophyta</taxon>
        <taxon>Embryophyta</taxon>
        <taxon>Tracheophyta</taxon>
        <taxon>Spermatophyta</taxon>
        <taxon>Magnoliopsida</taxon>
        <taxon>eudicotyledons</taxon>
        <taxon>Gunneridae</taxon>
        <taxon>Pentapetalae</taxon>
        <taxon>asterids</taxon>
        <taxon>lamiids</taxon>
        <taxon>Solanales</taxon>
        <taxon>Convolvulaceae</taxon>
        <taxon>Cuscuteae</taxon>
        <taxon>Cuscuta</taxon>
        <taxon>Cuscuta subgen. Cuscuta</taxon>
    </lineage>
</organism>
<feature type="signal peptide" evidence="1">
    <location>
        <begin position="1"/>
        <end position="15"/>
    </location>
</feature>
<dbReference type="EMBL" id="CAMAPF010001112">
    <property type="protein sequence ID" value="CAH9146737.1"/>
    <property type="molecule type" value="Genomic_DNA"/>
</dbReference>
<feature type="domain" description="Reverse transcriptase zinc-binding" evidence="2">
    <location>
        <begin position="314"/>
        <end position="397"/>
    </location>
</feature>
<keyword evidence="4" id="KW-1185">Reference proteome</keyword>
<reference evidence="3" key="1">
    <citation type="submission" date="2022-07" db="EMBL/GenBank/DDBJ databases">
        <authorList>
            <person name="Macas J."/>
            <person name="Novak P."/>
            <person name="Neumann P."/>
        </authorList>
    </citation>
    <scope>NUCLEOTIDE SEQUENCE</scope>
</reference>
<proteinExistence type="predicted"/>
<accession>A0AAV0GHF5</accession>
<dbReference type="PANTHER" id="PTHR33116:SF78">
    <property type="entry name" value="OS12G0587133 PROTEIN"/>
    <property type="match status" value="1"/>
</dbReference>
<evidence type="ECO:0000313" key="4">
    <source>
        <dbReference type="Proteomes" id="UP001152523"/>
    </source>
</evidence>